<feature type="signal peptide" evidence="1">
    <location>
        <begin position="1"/>
        <end position="19"/>
    </location>
</feature>
<dbReference type="OrthoDB" id="7210966at2"/>
<proteinExistence type="predicted"/>
<evidence type="ECO:0000313" key="2">
    <source>
        <dbReference type="EMBL" id="RAK54879.1"/>
    </source>
</evidence>
<dbReference type="RefSeq" id="WP_111528629.1">
    <property type="nucleotide sequence ID" value="NZ_JBHRSG010000004.1"/>
</dbReference>
<keyword evidence="3" id="KW-1185">Reference proteome</keyword>
<accession>A0A328AJV4</accession>
<keyword evidence="1" id="KW-0732">Signal</keyword>
<dbReference type="Proteomes" id="UP000249254">
    <property type="component" value="Unassembled WGS sequence"/>
</dbReference>
<organism evidence="2 3">
    <name type="scientific">Phenylobacterium soli</name>
    <dbReference type="NCBI Taxonomy" id="2170551"/>
    <lineage>
        <taxon>Bacteria</taxon>
        <taxon>Pseudomonadati</taxon>
        <taxon>Pseudomonadota</taxon>
        <taxon>Alphaproteobacteria</taxon>
        <taxon>Caulobacterales</taxon>
        <taxon>Caulobacteraceae</taxon>
        <taxon>Phenylobacterium</taxon>
    </lineage>
</organism>
<dbReference type="AlphaFoldDB" id="A0A328AJV4"/>
<protein>
    <recommendedName>
        <fullName evidence="4">Lipoprotein</fullName>
    </recommendedName>
</protein>
<sequence>MMRLFVLASALALALGGCASTTSGPSRLTGQELDAAVALYGPWADQVEVKGQTRYIWRRSLLTNGQSTYCELRVELGFRRTIRRAYLEGFPAACELFAVRYESLTK</sequence>
<gene>
    <name evidence="2" type="ORF">DJ017_10250</name>
</gene>
<evidence type="ECO:0000313" key="3">
    <source>
        <dbReference type="Proteomes" id="UP000249254"/>
    </source>
</evidence>
<dbReference type="EMBL" id="QFYQ01000001">
    <property type="protein sequence ID" value="RAK54879.1"/>
    <property type="molecule type" value="Genomic_DNA"/>
</dbReference>
<evidence type="ECO:0000256" key="1">
    <source>
        <dbReference type="SAM" id="SignalP"/>
    </source>
</evidence>
<evidence type="ECO:0008006" key="4">
    <source>
        <dbReference type="Google" id="ProtNLM"/>
    </source>
</evidence>
<name>A0A328AJV4_9CAUL</name>
<dbReference type="PROSITE" id="PS51257">
    <property type="entry name" value="PROKAR_LIPOPROTEIN"/>
    <property type="match status" value="1"/>
</dbReference>
<reference evidence="3" key="1">
    <citation type="submission" date="2018-05" db="EMBL/GenBank/DDBJ databases">
        <authorList>
            <person name="Li X."/>
        </authorList>
    </citation>
    <scope>NUCLEOTIDE SEQUENCE [LARGE SCALE GENOMIC DNA]</scope>
    <source>
        <strain evidence="3">LX32</strain>
    </source>
</reference>
<feature type="chain" id="PRO_5016390941" description="Lipoprotein" evidence="1">
    <location>
        <begin position="20"/>
        <end position="106"/>
    </location>
</feature>
<comment type="caution">
    <text evidence="2">The sequence shown here is derived from an EMBL/GenBank/DDBJ whole genome shotgun (WGS) entry which is preliminary data.</text>
</comment>